<dbReference type="HOGENOM" id="CLU_1372240_0_0_1"/>
<evidence type="ECO:0000313" key="4">
    <source>
        <dbReference type="Proteomes" id="UP000006352"/>
    </source>
</evidence>
<dbReference type="AlphaFoldDB" id="J4G113"/>
<feature type="coiled-coil region" evidence="1">
    <location>
        <begin position="74"/>
        <end position="115"/>
    </location>
</feature>
<evidence type="ECO:0000256" key="1">
    <source>
        <dbReference type="SAM" id="Coils"/>
    </source>
</evidence>
<dbReference type="STRING" id="599839.J4G113"/>
<feature type="region of interest" description="Disordered" evidence="2">
    <location>
        <begin position="140"/>
        <end position="199"/>
    </location>
</feature>
<evidence type="ECO:0000313" key="3">
    <source>
        <dbReference type="EMBL" id="CCL99503.1"/>
    </source>
</evidence>
<dbReference type="EMBL" id="HE796936">
    <property type="protein sequence ID" value="CCL99503.1"/>
    <property type="molecule type" value="Genomic_DNA"/>
</dbReference>
<name>J4G113_9APHY</name>
<sequence>MDTPSAARPNPDRTNSGSSGKTLRAGEKAEDKTSSVKSSRFLSRYTGVLVIKRSTSEPAVYHGQLSSERKYGRFQNLREKYEQVTATHELVEKQLAIANEKVKRLQEECNLLLDAVDIAVPAQPTLRHYLAQDPIPPQYHSYQVPFPAAPSATTPQPSQPPPPSSPPVRVSRKSSTQTNGNGVKRKVGALRALPSMTMC</sequence>
<dbReference type="InParanoid" id="J4G113"/>
<gene>
    <name evidence="3" type="ORF">FIBRA_01521</name>
</gene>
<feature type="compositionally biased region" description="Polar residues" evidence="2">
    <location>
        <begin position="12"/>
        <end position="21"/>
    </location>
</feature>
<feature type="region of interest" description="Disordered" evidence="2">
    <location>
        <begin position="1"/>
        <end position="38"/>
    </location>
</feature>
<reference evidence="3 4" key="1">
    <citation type="journal article" date="2012" name="Appl. Environ. Microbiol.">
        <title>Short-read sequencing for genomic analysis of the brown rot fungus Fibroporia radiculosa.</title>
        <authorList>
            <person name="Tang J.D."/>
            <person name="Perkins A.D."/>
            <person name="Sonstegard T.S."/>
            <person name="Schroeder S.G."/>
            <person name="Burgess S.C."/>
            <person name="Diehl S.V."/>
        </authorList>
    </citation>
    <scope>NUCLEOTIDE SEQUENCE [LARGE SCALE GENOMIC DNA]</scope>
    <source>
        <strain evidence="3 4">TFFH 294</strain>
    </source>
</reference>
<keyword evidence="4" id="KW-1185">Reference proteome</keyword>
<accession>J4G113</accession>
<dbReference type="GeneID" id="24094414"/>
<evidence type="ECO:0000256" key="2">
    <source>
        <dbReference type="SAM" id="MobiDB-lite"/>
    </source>
</evidence>
<proteinExistence type="predicted"/>
<dbReference type="OrthoDB" id="2442602at2759"/>
<protein>
    <submittedName>
        <fullName evidence="3">Uncharacterized protein</fullName>
    </submittedName>
</protein>
<feature type="compositionally biased region" description="Basic and acidic residues" evidence="2">
    <location>
        <begin position="24"/>
        <end position="34"/>
    </location>
</feature>
<keyword evidence="1" id="KW-0175">Coiled coil</keyword>
<dbReference type="Proteomes" id="UP000006352">
    <property type="component" value="Unassembled WGS sequence"/>
</dbReference>
<dbReference type="RefSeq" id="XP_012178786.1">
    <property type="nucleotide sequence ID" value="XM_012323396.1"/>
</dbReference>
<organism evidence="3 4">
    <name type="scientific">Fibroporia radiculosa</name>
    <dbReference type="NCBI Taxonomy" id="599839"/>
    <lineage>
        <taxon>Eukaryota</taxon>
        <taxon>Fungi</taxon>
        <taxon>Dikarya</taxon>
        <taxon>Basidiomycota</taxon>
        <taxon>Agaricomycotina</taxon>
        <taxon>Agaricomycetes</taxon>
        <taxon>Polyporales</taxon>
        <taxon>Fibroporiaceae</taxon>
        <taxon>Fibroporia</taxon>
    </lineage>
</organism>
<feature type="compositionally biased region" description="Pro residues" evidence="2">
    <location>
        <begin position="157"/>
        <end position="166"/>
    </location>
</feature>